<sequence>MGVPRGAHERDYAHLALAVARLLVQLALTAGTRYARWSAPAPDSGGFQGRGVRALLSSTPAHPTAVVQIRSTRLVGR</sequence>
<evidence type="ECO:0000313" key="1">
    <source>
        <dbReference type="EMBL" id="KAJ1137906.1"/>
    </source>
</evidence>
<protein>
    <recommendedName>
        <fullName evidence="3">Secreted protein</fullName>
    </recommendedName>
</protein>
<proteinExistence type="predicted"/>
<evidence type="ECO:0008006" key="3">
    <source>
        <dbReference type="Google" id="ProtNLM"/>
    </source>
</evidence>
<evidence type="ECO:0000313" key="2">
    <source>
        <dbReference type="Proteomes" id="UP001066276"/>
    </source>
</evidence>
<name>A0AAV7QED1_PLEWA</name>
<gene>
    <name evidence="1" type="ORF">NDU88_004302</name>
</gene>
<organism evidence="1 2">
    <name type="scientific">Pleurodeles waltl</name>
    <name type="common">Iberian ribbed newt</name>
    <dbReference type="NCBI Taxonomy" id="8319"/>
    <lineage>
        <taxon>Eukaryota</taxon>
        <taxon>Metazoa</taxon>
        <taxon>Chordata</taxon>
        <taxon>Craniata</taxon>
        <taxon>Vertebrata</taxon>
        <taxon>Euteleostomi</taxon>
        <taxon>Amphibia</taxon>
        <taxon>Batrachia</taxon>
        <taxon>Caudata</taxon>
        <taxon>Salamandroidea</taxon>
        <taxon>Salamandridae</taxon>
        <taxon>Pleurodelinae</taxon>
        <taxon>Pleurodeles</taxon>
    </lineage>
</organism>
<accession>A0AAV7QED1</accession>
<dbReference type="Proteomes" id="UP001066276">
    <property type="component" value="Chromosome 6"/>
</dbReference>
<comment type="caution">
    <text evidence="1">The sequence shown here is derived from an EMBL/GenBank/DDBJ whole genome shotgun (WGS) entry which is preliminary data.</text>
</comment>
<dbReference type="AlphaFoldDB" id="A0AAV7QED1"/>
<dbReference type="EMBL" id="JANPWB010000010">
    <property type="protein sequence ID" value="KAJ1137906.1"/>
    <property type="molecule type" value="Genomic_DNA"/>
</dbReference>
<keyword evidence="2" id="KW-1185">Reference proteome</keyword>
<reference evidence="1" key="1">
    <citation type="journal article" date="2022" name="bioRxiv">
        <title>Sequencing and chromosome-scale assembly of the giantPleurodeles waltlgenome.</title>
        <authorList>
            <person name="Brown T."/>
            <person name="Elewa A."/>
            <person name="Iarovenko S."/>
            <person name="Subramanian E."/>
            <person name="Araus A.J."/>
            <person name="Petzold A."/>
            <person name="Susuki M."/>
            <person name="Suzuki K.-i.T."/>
            <person name="Hayashi T."/>
            <person name="Toyoda A."/>
            <person name="Oliveira C."/>
            <person name="Osipova E."/>
            <person name="Leigh N.D."/>
            <person name="Simon A."/>
            <person name="Yun M.H."/>
        </authorList>
    </citation>
    <scope>NUCLEOTIDE SEQUENCE</scope>
    <source>
        <strain evidence="1">20211129_DDA</strain>
        <tissue evidence="1">Liver</tissue>
    </source>
</reference>